<dbReference type="InterPro" id="IPR013126">
    <property type="entry name" value="Hsp_70_fam"/>
</dbReference>
<comment type="caution">
    <text evidence="3">The sequence shown here is derived from an EMBL/GenBank/DDBJ whole genome shotgun (WGS) entry which is preliminary data.</text>
</comment>
<dbReference type="CDD" id="cd10170">
    <property type="entry name" value="ASKHA_NBD_HSP70"/>
    <property type="match status" value="1"/>
</dbReference>
<dbReference type="InterPro" id="IPR043129">
    <property type="entry name" value="ATPase_NBD"/>
</dbReference>
<dbReference type="PANTHER" id="PTHR14187">
    <property type="entry name" value="ALPHA KINASE/ELONGATION FACTOR 2 KINASE"/>
    <property type="match status" value="1"/>
</dbReference>
<evidence type="ECO:0000256" key="2">
    <source>
        <dbReference type="ARBA" id="ARBA00022840"/>
    </source>
</evidence>
<sequence length="596" mass="66605">MSSSGDDSDAESGDNTIIIGIDFGTTFSGVAYTWSNKADQMEVITSWDSDLHFNSDLEKAPTAISLGSKNKVTWGYSIPEDVDQVRWFKLLLIDEDDLPAGVRGSLKIEEARAYLKKHNKTAVEVIGLYLLHLWNHTTQRITETVGRATVNYSKFEVLITLPAIWPPYAQSRMREAARLAGMLGTRVAGPTVLKFISEPEAAALATLSDMQSRCDIQNGDSFVVVDCGGGTVDLISYDMVSVSPAKVKECVKGQGDLCGAVFVDAAFAEILKDKFGDKRWKKLGDESRGRLLHDQWEHGIKSQFDGSKREWKFTMPWECLEKSDLKTGKPIPKIVLTSDDVQRAFDLIVEKITAMVDDQVASVMAKKGNKPKYVILVGGFGRSRYVFTSLKKRLGNDIEVLQSRGASPWTAICRGAVIHGTTLHGYSNFSVDVQGRISRASYGVTCRMPWNDDVHDAAQKYFCEVEQIWKVTGNMKWFLKSGETVTPEKQVKYTYWRFFDSNSERTRRITEKIYTCDSLVSPNVRTDDVTALCTVHWDTTIDITSLPTFTNSLGKVFYKLLYEIEMTVTGGVLDFAVYHKGKRIAGKGVMVDYENA</sequence>
<organism evidence="3 4">
    <name type="scientific">Cercophora samala</name>
    <dbReference type="NCBI Taxonomy" id="330535"/>
    <lineage>
        <taxon>Eukaryota</taxon>
        <taxon>Fungi</taxon>
        <taxon>Dikarya</taxon>
        <taxon>Ascomycota</taxon>
        <taxon>Pezizomycotina</taxon>
        <taxon>Sordariomycetes</taxon>
        <taxon>Sordariomycetidae</taxon>
        <taxon>Sordariales</taxon>
        <taxon>Lasiosphaeriaceae</taxon>
        <taxon>Cercophora</taxon>
    </lineage>
</organism>
<gene>
    <name evidence="3" type="ORF">QBC41DRAFT_380636</name>
</gene>
<dbReference type="Gene3D" id="3.30.420.40">
    <property type="match status" value="2"/>
</dbReference>
<dbReference type="PANTHER" id="PTHR14187:SF5">
    <property type="entry name" value="HEAT SHOCK 70 KDA PROTEIN 12A"/>
    <property type="match status" value="1"/>
</dbReference>
<dbReference type="Proteomes" id="UP001174997">
    <property type="component" value="Unassembled WGS sequence"/>
</dbReference>
<keyword evidence="1" id="KW-0547">Nucleotide-binding</keyword>
<keyword evidence="2" id="KW-0067">ATP-binding</keyword>
<dbReference type="SUPFAM" id="SSF53067">
    <property type="entry name" value="Actin-like ATPase domain"/>
    <property type="match status" value="2"/>
</dbReference>
<dbReference type="EMBL" id="JAULSY010000012">
    <property type="protein sequence ID" value="KAK0672629.1"/>
    <property type="molecule type" value="Genomic_DNA"/>
</dbReference>
<dbReference type="GO" id="GO:0140662">
    <property type="term" value="F:ATP-dependent protein folding chaperone"/>
    <property type="evidence" value="ECO:0007669"/>
    <property type="project" value="InterPro"/>
</dbReference>
<reference evidence="3" key="1">
    <citation type="submission" date="2023-06" db="EMBL/GenBank/DDBJ databases">
        <title>Genome-scale phylogeny and comparative genomics of the fungal order Sordariales.</title>
        <authorList>
            <consortium name="Lawrence Berkeley National Laboratory"/>
            <person name="Hensen N."/>
            <person name="Bonometti L."/>
            <person name="Westerberg I."/>
            <person name="Brannstrom I.O."/>
            <person name="Guillou S."/>
            <person name="Cros-Aarteil S."/>
            <person name="Calhoun S."/>
            <person name="Haridas S."/>
            <person name="Kuo A."/>
            <person name="Mondo S."/>
            <person name="Pangilinan J."/>
            <person name="Riley R."/>
            <person name="Labutti K."/>
            <person name="Andreopoulos B."/>
            <person name="Lipzen A."/>
            <person name="Chen C."/>
            <person name="Yanf M."/>
            <person name="Daum C."/>
            <person name="Ng V."/>
            <person name="Clum A."/>
            <person name="Steindorff A."/>
            <person name="Ohm R."/>
            <person name="Martin F."/>
            <person name="Silar P."/>
            <person name="Natvig D."/>
            <person name="Lalanne C."/>
            <person name="Gautier V."/>
            <person name="Ament-Velasquez S.L."/>
            <person name="Kruys A."/>
            <person name="Hutchinson M.I."/>
            <person name="Powell A.J."/>
            <person name="Barry K."/>
            <person name="Miller A.N."/>
            <person name="Grigoriev I.V."/>
            <person name="Debuchy R."/>
            <person name="Gladieux P."/>
            <person name="Thoren M.H."/>
            <person name="Johannesson H."/>
        </authorList>
    </citation>
    <scope>NUCLEOTIDE SEQUENCE</scope>
    <source>
        <strain evidence="3">CBS 307.81</strain>
    </source>
</reference>
<evidence type="ECO:0000313" key="3">
    <source>
        <dbReference type="EMBL" id="KAK0672629.1"/>
    </source>
</evidence>
<keyword evidence="4" id="KW-1185">Reference proteome</keyword>
<evidence type="ECO:0000313" key="4">
    <source>
        <dbReference type="Proteomes" id="UP001174997"/>
    </source>
</evidence>
<dbReference type="Gene3D" id="3.90.640.10">
    <property type="entry name" value="Actin, Chain A, domain 4"/>
    <property type="match status" value="1"/>
</dbReference>
<dbReference type="GO" id="GO:0005524">
    <property type="term" value="F:ATP binding"/>
    <property type="evidence" value="ECO:0007669"/>
    <property type="project" value="UniProtKB-KW"/>
</dbReference>
<proteinExistence type="predicted"/>
<accession>A0AA39ZKA7</accession>
<dbReference type="Pfam" id="PF00012">
    <property type="entry name" value="HSP70"/>
    <property type="match status" value="1"/>
</dbReference>
<name>A0AA39ZKA7_9PEZI</name>
<evidence type="ECO:0000256" key="1">
    <source>
        <dbReference type="ARBA" id="ARBA00022741"/>
    </source>
</evidence>
<evidence type="ECO:0008006" key="5">
    <source>
        <dbReference type="Google" id="ProtNLM"/>
    </source>
</evidence>
<dbReference type="AlphaFoldDB" id="A0AA39ZKA7"/>
<protein>
    <recommendedName>
        <fullName evidence="5">Actin-like ATPase domain-containing protein</fullName>
    </recommendedName>
</protein>